<dbReference type="Proteomes" id="UP000030762">
    <property type="component" value="Unassembled WGS sequence"/>
</dbReference>
<dbReference type="InterPro" id="IPR019410">
    <property type="entry name" value="Methyltransf_16"/>
</dbReference>
<sequence length="374" mass="41125">MPVALSSLHALIAEMRDALASHDLDRLGVWSTSGLGRCFLGIAGFFEYAMTELSAFTKSRVQDDEVTIARTHKILLLVAAVITDEDNCVHAAQLGLHFVLMKLLMHEHELIQDGASAVVVNCSSKKANTSGVNTSFPFTTLPLEPPTRTWPLLQALPTDARDDENRVVLIRAVKMRMTGQPKTGYLLWGAAVILARWVHLNRERFRERSVLEVGSGLGLSGIVAAAYSQTMTLTDYQQDTLDALQYNVDLNLDASTSHVTIEHLDWDHLDLSAPKVDIVMASDIICEPSTAEGFANVVRHRLKPNGVAYLVNATSHSRFGVLHLQKLLLAPPFVTTIVPVESLPEGPSALLETVWDANELKYEHYTIRLAATDA</sequence>
<accession>T0Q6P6</accession>
<evidence type="ECO:0008006" key="3">
    <source>
        <dbReference type="Google" id="ProtNLM"/>
    </source>
</evidence>
<dbReference type="STRING" id="1156394.T0Q6P6"/>
<name>T0Q6P6_SAPDV</name>
<dbReference type="InParanoid" id="T0Q6P6"/>
<protein>
    <recommendedName>
        <fullName evidence="3">FAM86 N-terminal domain-containing protein</fullName>
    </recommendedName>
</protein>
<dbReference type="Gene3D" id="3.40.50.150">
    <property type="entry name" value="Vaccinia Virus protein VP39"/>
    <property type="match status" value="1"/>
</dbReference>
<keyword evidence="2" id="KW-1185">Reference proteome</keyword>
<dbReference type="CDD" id="cd02440">
    <property type="entry name" value="AdoMet_MTases"/>
    <property type="match status" value="1"/>
</dbReference>
<dbReference type="AlphaFoldDB" id="T0Q6P6"/>
<dbReference type="OMA" id="DYQSDTC"/>
<dbReference type="GO" id="GO:0005737">
    <property type="term" value="C:cytoplasm"/>
    <property type="evidence" value="ECO:0007669"/>
    <property type="project" value="TreeGrafter"/>
</dbReference>
<dbReference type="PANTHER" id="PTHR14614">
    <property type="entry name" value="HEPATOCELLULAR CARCINOMA-ASSOCIATED ANTIGEN"/>
    <property type="match status" value="1"/>
</dbReference>
<dbReference type="PANTHER" id="PTHR14614:SF165">
    <property type="entry name" value="FAM86 N-TERMINAL DOMAIN-CONTAINING PROTEIN"/>
    <property type="match status" value="1"/>
</dbReference>
<dbReference type="VEuPathDB" id="FungiDB:SDRG_09008"/>
<evidence type="ECO:0000313" key="2">
    <source>
        <dbReference type="Proteomes" id="UP000030762"/>
    </source>
</evidence>
<dbReference type="RefSeq" id="XP_008613139.1">
    <property type="nucleotide sequence ID" value="XM_008614917.1"/>
</dbReference>
<evidence type="ECO:0000313" key="1">
    <source>
        <dbReference type="EMBL" id="EQC33499.1"/>
    </source>
</evidence>
<dbReference type="eggNOG" id="KOG2497">
    <property type="taxonomic scope" value="Eukaryota"/>
</dbReference>
<dbReference type="SUPFAM" id="SSF53335">
    <property type="entry name" value="S-adenosyl-L-methionine-dependent methyltransferases"/>
    <property type="match status" value="1"/>
</dbReference>
<proteinExistence type="predicted"/>
<dbReference type="InterPro" id="IPR029063">
    <property type="entry name" value="SAM-dependent_MTases_sf"/>
</dbReference>
<dbReference type="Pfam" id="PF10294">
    <property type="entry name" value="Methyltransf_16"/>
    <property type="match status" value="1"/>
</dbReference>
<dbReference type="GO" id="GO:0005634">
    <property type="term" value="C:nucleus"/>
    <property type="evidence" value="ECO:0007669"/>
    <property type="project" value="TreeGrafter"/>
</dbReference>
<dbReference type="GeneID" id="19949735"/>
<organism evidence="1 2">
    <name type="scientific">Saprolegnia diclina (strain VS20)</name>
    <dbReference type="NCBI Taxonomy" id="1156394"/>
    <lineage>
        <taxon>Eukaryota</taxon>
        <taxon>Sar</taxon>
        <taxon>Stramenopiles</taxon>
        <taxon>Oomycota</taxon>
        <taxon>Saprolegniomycetes</taxon>
        <taxon>Saprolegniales</taxon>
        <taxon>Saprolegniaceae</taxon>
        <taxon>Saprolegnia</taxon>
    </lineage>
</organism>
<reference evidence="1 2" key="1">
    <citation type="submission" date="2012-04" db="EMBL/GenBank/DDBJ databases">
        <title>The Genome Sequence of Saprolegnia declina VS20.</title>
        <authorList>
            <consortium name="The Broad Institute Genome Sequencing Platform"/>
            <person name="Russ C."/>
            <person name="Nusbaum C."/>
            <person name="Tyler B."/>
            <person name="van West P."/>
            <person name="Dieguez-Uribeondo J."/>
            <person name="de Bruijn I."/>
            <person name="Tripathy S."/>
            <person name="Jiang R."/>
            <person name="Young S.K."/>
            <person name="Zeng Q."/>
            <person name="Gargeya S."/>
            <person name="Fitzgerald M."/>
            <person name="Haas B."/>
            <person name="Abouelleil A."/>
            <person name="Alvarado L."/>
            <person name="Arachchi H.M."/>
            <person name="Berlin A."/>
            <person name="Chapman S.B."/>
            <person name="Goldberg J."/>
            <person name="Griggs A."/>
            <person name="Gujja S."/>
            <person name="Hansen M."/>
            <person name="Howarth C."/>
            <person name="Imamovic A."/>
            <person name="Larimer J."/>
            <person name="McCowen C."/>
            <person name="Montmayeur A."/>
            <person name="Murphy C."/>
            <person name="Neiman D."/>
            <person name="Pearson M."/>
            <person name="Priest M."/>
            <person name="Roberts A."/>
            <person name="Saif S."/>
            <person name="Shea T."/>
            <person name="Sisk P."/>
            <person name="Sykes S."/>
            <person name="Wortman J."/>
            <person name="Nusbaum C."/>
            <person name="Birren B."/>
        </authorList>
    </citation>
    <scope>NUCLEOTIDE SEQUENCE [LARGE SCALE GENOMIC DNA]</scope>
    <source>
        <strain evidence="1 2">VS20</strain>
    </source>
</reference>
<dbReference type="OrthoDB" id="407325at2759"/>
<dbReference type="EMBL" id="JH767159">
    <property type="protein sequence ID" value="EQC33499.1"/>
    <property type="molecule type" value="Genomic_DNA"/>
</dbReference>
<gene>
    <name evidence="1" type="ORF">SDRG_09008</name>
</gene>